<dbReference type="SMART" id="SM00020">
    <property type="entry name" value="Tryp_SPc"/>
    <property type="match status" value="1"/>
</dbReference>
<dbReference type="PROSITE" id="PS00134">
    <property type="entry name" value="TRYPSIN_HIS"/>
    <property type="match status" value="1"/>
</dbReference>
<evidence type="ECO:0000256" key="1">
    <source>
        <dbReference type="ARBA" id="ARBA00007664"/>
    </source>
</evidence>
<dbReference type="GO" id="GO:0004252">
    <property type="term" value="F:serine-type endopeptidase activity"/>
    <property type="evidence" value="ECO:0007669"/>
    <property type="project" value="InterPro"/>
</dbReference>
<evidence type="ECO:0000259" key="8">
    <source>
        <dbReference type="PROSITE" id="PS50240"/>
    </source>
</evidence>
<dbReference type="InterPro" id="IPR043504">
    <property type="entry name" value="Peptidase_S1_PA_chymotrypsin"/>
</dbReference>
<dbReference type="Gene3D" id="2.40.10.10">
    <property type="entry name" value="Trypsin-like serine proteases"/>
    <property type="match status" value="1"/>
</dbReference>
<evidence type="ECO:0000256" key="5">
    <source>
        <dbReference type="ARBA" id="ARBA00022825"/>
    </source>
</evidence>
<dbReference type="PROSITE" id="PS50240">
    <property type="entry name" value="TRYPSIN_DOM"/>
    <property type="match status" value="1"/>
</dbReference>
<dbReference type="EMBL" id="CM002911">
    <property type="protein sequence ID" value="KMY95870.1"/>
    <property type="molecule type" value="Genomic_DNA"/>
</dbReference>
<sequence length="295" mass="32880">MAKKYQYVAILITVMVILSGAHRMKRLSTPEFHGEDTLELAKYVVSIRSRTPNKFFGDNHYCGGGLLSNQWVITAAHCVMGQSKIMYKARWLLVVAGSPHRLRYIPGKSVCSPVSSLYVPKNFTMHNTYNMALMKLQEKMPSNDPRIGFLHLPKEAPKTGVRHTVLGWGRMYFGGPLAVHIYQLDVVLMDNAVCKTYFRHYGDGMMCAGNNNGTIDAEPCSGDIGSPLLAGKVVVGIVAYPIGCGCTYIPSIYTDVFSGLRWIRQTAYDWASITKANPTLMFILLYVVHSCLNRI</sequence>
<reference evidence="9" key="1">
    <citation type="journal article" date="2013" name="Genome Res.">
        <title>A second-generation assembly of the Drosophila simulans genome provides new insights into patterns of lineage-specific divergence.</title>
        <authorList>
            <person name="Hu T.T."/>
            <person name="Eisen M.B."/>
            <person name="Thornton K.R."/>
            <person name="Andolfatto P."/>
        </authorList>
    </citation>
    <scope>NUCLEOTIDE SEQUENCE [LARGE SCALE GENOMIC DNA]</scope>
    <source>
        <strain evidence="9">W501</strain>
    </source>
</reference>
<feature type="domain" description="Peptidase S1" evidence="8">
    <location>
        <begin position="17"/>
        <end position="268"/>
    </location>
</feature>
<dbReference type="GO" id="GO:0006508">
    <property type="term" value="P:proteolysis"/>
    <property type="evidence" value="ECO:0007669"/>
    <property type="project" value="UniProtKB-KW"/>
</dbReference>
<keyword evidence="7" id="KW-1015">Disulfide bond</keyword>
<keyword evidence="6" id="KW-0865">Zymogen</keyword>
<evidence type="ECO:0000256" key="4">
    <source>
        <dbReference type="ARBA" id="ARBA00022801"/>
    </source>
</evidence>
<dbReference type="OrthoDB" id="10059102at2759"/>
<reference evidence="9" key="3">
    <citation type="submission" date="2015-04" db="EMBL/GenBank/DDBJ databases">
        <authorList>
            <consortium name="FlyBase"/>
        </authorList>
    </citation>
    <scope>NUCLEOTIDE SEQUENCE</scope>
    <source>
        <strain evidence="9">W501</strain>
    </source>
</reference>
<proteinExistence type="inferred from homology"/>
<dbReference type="InterPro" id="IPR001254">
    <property type="entry name" value="Trypsin_dom"/>
</dbReference>
<evidence type="ECO:0000313" key="9">
    <source>
        <dbReference type="EMBL" id="KMY95870.1"/>
    </source>
</evidence>
<evidence type="ECO:0000256" key="7">
    <source>
        <dbReference type="ARBA" id="ARBA00023157"/>
    </source>
</evidence>
<keyword evidence="5" id="KW-0720">Serine protease</keyword>
<protein>
    <recommendedName>
        <fullName evidence="8">Peptidase S1 domain-containing protein</fullName>
    </recommendedName>
</protein>
<accession>A0A0J9U8P5</accession>
<dbReference type="Bgee" id="FBgn0183442">
    <property type="expression patterns" value="Expressed in male reproductive system and 2 other cell types or tissues"/>
</dbReference>
<organism evidence="9">
    <name type="scientific">Drosophila simulans</name>
    <name type="common">Fruit fly</name>
    <dbReference type="NCBI Taxonomy" id="7240"/>
    <lineage>
        <taxon>Eukaryota</taxon>
        <taxon>Metazoa</taxon>
        <taxon>Ecdysozoa</taxon>
        <taxon>Arthropoda</taxon>
        <taxon>Hexapoda</taxon>
        <taxon>Insecta</taxon>
        <taxon>Pterygota</taxon>
        <taxon>Neoptera</taxon>
        <taxon>Endopterygota</taxon>
        <taxon>Diptera</taxon>
        <taxon>Brachycera</taxon>
        <taxon>Muscomorpha</taxon>
        <taxon>Ephydroidea</taxon>
        <taxon>Drosophilidae</taxon>
        <taxon>Drosophila</taxon>
        <taxon>Sophophora</taxon>
    </lineage>
</organism>
<dbReference type="AlphaFoldDB" id="A0A0J9U8P5"/>
<evidence type="ECO:0000256" key="6">
    <source>
        <dbReference type="ARBA" id="ARBA00023145"/>
    </source>
</evidence>
<dbReference type="PRINTS" id="PR00722">
    <property type="entry name" value="CHYMOTRYPSIN"/>
</dbReference>
<dbReference type="PANTHER" id="PTHR24276">
    <property type="entry name" value="POLYSERASE-RELATED"/>
    <property type="match status" value="1"/>
</dbReference>
<dbReference type="InterPro" id="IPR009003">
    <property type="entry name" value="Peptidase_S1_PA"/>
</dbReference>
<dbReference type="InterPro" id="IPR050430">
    <property type="entry name" value="Peptidase_S1"/>
</dbReference>
<keyword evidence="3" id="KW-0732">Signal</keyword>
<dbReference type="PANTHER" id="PTHR24276:SF98">
    <property type="entry name" value="FI18310P1-RELATED"/>
    <property type="match status" value="1"/>
</dbReference>
<gene>
    <name evidence="9" type="primary">Dsim\GD11702</name>
    <name evidence="9" type="ORF">Dsimw501_GD11702</name>
</gene>
<reference evidence="9" key="2">
    <citation type="submission" date="2014-06" db="EMBL/GenBank/DDBJ databases">
        <authorList>
            <person name="Hu T."/>
            <person name="Eisen M.B."/>
            <person name="Thornton K.R."/>
            <person name="Andolfatto P."/>
        </authorList>
    </citation>
    <scope>NUCLEOTIDE SEQUENCE</scope>
    <source>
        <strain evidence="9">W501</strain>
    </source>
</reference>
<dbReference type="InterPro" id="IPR018114">
    <property type="entry name" value="TRYPSIN_HIS"/>
</dbReference>
<dbReference type="Pfam" id="PF00089">
    <property type="entry name" value="Trypsin"/>
    <property type="match status" value="1"/>
</dbReference>
<dbReference type="CDD" id="cd00190">
    <property type="entry name" value="Tryp_SPc"/>
    <property type="match status" value="1"/>
</dbReference>
<dbReference type="InterPro" id="IPR001314">
    <property type="entry name" value="Peptidase_S1A"/>
</dbReference>
<keyword evidence="2" id="KW-0645">Protease</keyword>
<comment type="similarity">
    <text evidence="1">Belongs to the peptidase S1 family.</text>
</comment>
<dbReference type="Proteomes" id="UP000035880">
    <property type="component" value="Chromosome 2R"/>
</dbReference>
<evidence type="ECO:0000256" key="3">
    <source>
        <dbReference type="ARBA" id="ARBA00022729"/>
    </source>
</evidence>
<keyword evidence="4 9" id="KW-0378">Hydrolase</keyword>
<name>A0A0J9U8P5_DROSI</name>
<dbReference type="SUPFAM" id="SSF50494">
    <property type="entry name" value="Trypsin-like serine proteases"/>
    <property type="match status" value="1"/>
</dbReference>
<dbReference type="KEGG" id="dsi:Dsimw501_GD11702"/>
<evidence type="ECO:0000256" key="2">
    <source>
        <dbReference type="ARBA" id="ARBA00022670"/>
    </source>
</evidence>